<dbReference type="SMART" id="SM00925">
    <property type="entry name" value="MltA"/>
    <property type="match status" value="1"/>
</dbReference>
<feature type="domain" description="Lytic transglycosylase MltA" evidence="7">
    <location>
        <begin position="120"/>
        <end position="277"/>
    </location>
</feature>
<reference evidence="8 9" key="1">
    <citation type="submission" date="2016-10" db="EMBL/GenBank/DDBJ databases">
        <authorList>
            <person name="de Groot N.N."/>
        </authorList>
    </citation>
    <scope>NUCLEOTIDE SEQUENCE [LARGE SCALE GENOMIC DNA]</scope>
    <source>
        <strain evidence="8 9">DSM 17813</strain>
    </source>
</reference>
<dbReference type="Gene3D" id="2.40.40.10">
    <property type="entry name" value="RlpA-like domain"/>
    <property type="match status" value="1"/>
</dbReference>
<evidence type="ECO:0000256" key="3">
    <source>
        <dbReference type="ARBA" id="ARBA00023239"/>
    </source>
</evidence>
<organism evidence="8 9">
    <name type="scientific">Geoalkalibacter ferrihydriticus</name>
    <dbReference type="NCBI Taxonomy" id="392333"/>
    <lineage>
        <taxon>Bacteria</taxon>
        <taxon>Pseudomonadati</taxon>
        <taxon>Thermodesulfobacteriota</taxon>
        <taxon>Desulfuromonadia</taxon>
        <taxon>Desulfuromonadales</taxon>
        <taxon>Geoalkalibacteraceae</taxon>
        <taxon>Geoalkalibacter</taxon>
    </lineage>
</organism>
<dbReference type="RefSeq" id="WP_082048042.1">
    <property type="nucleotide sequence ID" value="NZ_FNGU01000001.1"/>
</dbReference>
<dbReference type="InterPro" id="IPR010611">
    <property type="entry name" value="3D_dom"/>
</dbReference>
<evidence type="ECO:0000256" key="4">
    <source>
        <dbReference type="ARBA" id="ARBA00023316"/>
    </source>
</evidence>
<dbReference type="GO" id="GO:0019867">
    <property type="term" value="C:outer membrane"/>
    <property type="evidence" value="ECO:0007669"/>
    <property type="project" value="InterPro"/>
</dbReference>
<accession>A0A1G9IPQ1</accession>
<dbReference type="PANTHER" id="PTHR30124">
    <property type="entry name" value="MEMBRANE-BOUND LYTIC MUREIN TRANSGLYCOSYLASE A"/>
    <property type="match status" value="1"/>
</dbReference>
<evidence type="ECO:0000256" key="5">
    <source>
        <dbReference type="ARBA" id="ARBA00030918"/>
    </source>
</evidence>
<dbReference type="PANTHER" id="PTHR30124:SF0">
    <property type="entry name" value="MEMBRANE-BOUND LYTIC MUREIN TRANSGLYCOSYLASE A"/>
    <property type="match status" value="1"/>
</dbReference>
<dbReference type="InterPro" id="IPR036908">
    <property type="entry name" value="RlpA-like_sf"/>
</dbReference>
<keyword evidence="3" id="KW-0456">Lyase</keyword>
<dbReference type="Pfam" id="PF06725">
    <property type="entry name" value="3D"/>
    <property type="match status" value="1"/>
</dbReference>
<dbReference type="CDD" id="cd14668">
    <property type="entry name" value="mlta_B"/>
    <property type="match status" value="1"/>
</dbReference>
<name>A0A1G9IPQ1_9BACT</name>
<dbReference type="GO" id="GO:0008933">
    <property type="term" value="F:peptidoglycan lytic transglycosylase activity"/>
    <property type="evidence" value="ECO:0007669"/>
    <property type="project" value="TreeGrafter"/>
</dbReference>
<evidence type="ECO:0000256" key="6">
    <source>
        <dbReference type="SAM" id="SignalP"/>
    </source>
</evidence>
<dbReference type="GO" id="GO:0009253">
    <property type="term" value="P:peptidoglycan catabolic process"/>
    <property type="evidence" value="ECO:0007669"/>
    <property type="project" value="TreeGrafter"/>
</dbReference>
<proteinExistence type="predicted"/>
<protein>
    <recommendedName>
        <fullName evidence="2">peptidoglycan lytic exotransglycosylase</fullName>
        <ecNumber evidence="2">4.2.2.n1</ecNumber>
    </recommendedName>
    <alternativeName>
        <fullName evidence="5">Murein hydrolase A</fullName>
    </alternativeName>
</protein>
<dbReference type="OrthoDB" id="9783686at2"/>
<evidence type="ECO:0000256" key="2">
    <source>
        <dbReference type="ARBA" id="ARBA00012587"/>
    </source>
</evidence>
<dbReference type="InterPro" id="IPR005300">
    <property type="entry name" value="MltA_B"/>
</dbReference>
<evidence type="ECO:0000313" key="9">
    <source>
        <dbReference type="Proteomes" id="UP000182146"/>
    </source>
</evidence>
<dbReference type="STRING" id="392333.SAMN05660860_00195"/>
<dbReference type="AlphaFoldDB" id="A0A1G9IPQ1"/>
<dbReference type="PIRSF" id="PIRSF019422">
    <property type="entry name" value="MltA"/>
    <property type="match status" value="1"/>
</dbReference>
<dbReference type="EC" id="4.2.2.n1" evidence="2"/>
<evidence type="ECO:0000259" key="7">
    <source>
        <dbReference type="SMART" id="SM00925"/>
    </source>
</evidence>
<evidence type="ECO:0000313" key="8">
    <source>
        <dbReference type="EMBL" id="SDL26894.1"/>
    </source>
</evidence>
<comment type="catalytic activity">
    <reaction evidence="1">
        <text>Exolytic cleavage of the (1-&gt;4)-beta-glycosidic linkage between N-acetylmuramic acid (MurNAc) and N-acetylglucosamine (GlcNAc) residues in peptidoglycan, from either the reducing or the non-reducing ends of the peptidoglycan chains, with concomitant formation of a 1,6-anhydrobond in the MurNAc residue.</text>
        <dbReference type="EC" id="4.2.2.n1"/>
    </reaction>
</comment>
<dbReference type="Gene3D" id="2.40.240.50">
    <property type="entry name" value="Barwin-like endoglucanases"/>
    <property type="match status" value="1"/>
</dbReference>
<dbReference type="CDD" id="cd14485">
    <property type="entry name" value="mltA_like_LT_A"/>
    <property type="match status" value="1"/>
</dbReference>
<dbReference type="PROSITE" id="PS51257">
    <property type="entry name" value="PROKAR_LIPOPROTEIN"/>
    <property type="match status" value="1"/>
</dbReference>
<dbReference type="Pfam" id="PF03562">
    <property type="entry name" value="MltA"/>
    <property type="match status" value="1"/>
</dbReference>
<dbReference type="GO" id="GO:0071555">
    <property type="term" value="P:cell wall organization"/>
    <property type="evidence" value="ECO:0007669"/>
    <property type="project" value="UniProtKB-KW"/>
</dbReference>
<feature type="chain" id="PRO_5010158052" description="peptidoglycan lytic exotransglycosylase" evidence="6">
    <location>
        <begin position="25"/>
        <end position="380"/>
    </location>
</feature>
<sequence>MFFQRWIVISGLLGLLGGCLHAPADIAPTEPRAVREVTTYDRLEGWAEGDPRPGFEVFRNSCRAIGGREPWRDVCAAAAEIDGGDRTAVLRFFHTHFLPHRLQKPDGDSSGLITGYYVPNLRGSRTPSQRYAWPLYGPPDDMLRIDMRDLHPALSDYQLRGRVEGRRVVPYYTRAEIEAGKGALAGRELFWVDDPVELFFLHIQGSGRIHLESGEGIMVNYADMNGHPYTSIGRLLLERGAMTRDQMSMQNIRAWARDNPESTQPLLNENPRYIFFRELPGEVENPPGALGVPLTPRYSLAVDPRFVPLGAPVFLATAWPMEERALRRLMGAQDTGGAIKGEVRADFYWGLGEEGGHYAGRMRQQGQMWVLLPRTAGAGD</sequence>
<dbReference type="InterPro" id="IPR026044">
    <property type="entry name" value="MltA"/>
</dbReference>
<gene>
    <name evidence="8" type="ORF">SAMN05660860_00195</name>
</gene>
<dbReference type="EMBL" id="FNGU01000001">
    <property type="protein sequence ID" value="SDL26894.1"/>
    <property type="molecule type" value="Genomic_DNA"/>
</dbReference>
<dbReference type="Proteomes" id="UP000182146">
    <property type="component" value="Unassembled WGS sequence"/>
</dbReference>
<dbReference type="GO" id="GO:0004553">
    <property type="term" value="F:hydrolase activity, hydrolyzing O-glycosyl compounds"/>
    <property type="evidence" value="ECO:0007669"/>
    <property type="project" value="InterPro"/>
</dbReference>
<keyword evidence="6" id="KW-0732">Signal</keyword>
<keyword evidence="4" id="KW-0961">Cell wall biogenesis/degradation</keyword>
<evidence type="ECO:0000256" key="1">
    <source>
        <dbReference type="ARBA" id="ARBA00001420"/>
    </source>
</evidence>
<dbReference type="SUPFAM" id="SSF50685">
    <property type="entry name" value="Barwin-like endoglucanases"/>
    <property type="match status" value="1"/>
</dbReference>
<feature type="signal peptide" evidence="6">
    <location>
        <begin position="1"/>
        <end position="24"/>
    </location>
</feature>
<dbReference type="GO" id="GO:0009254">
    <property type="term" value="P:peptidoglycan turnover"/>
    <property type="evidence" value="ECO:0007669"/>
    <property type="project" value="InterPro"/>
</dbReference>